<protein>
    <recommendedName>
        <fullName evidence="7">Cytochrome c domain-containing protein</fullName>
    </recommendedName>
</protein>
<dbReference type="eggNOG" id="COG2010">
    <property type="taxonomic scope" value="Bacteria"/>
</dbReference>
<name>L0DB63_SINAD</name>
<dbReference type="Pfam" id="PF07587">
    <property type="entry name" value="PSD1"/>
    <property type="match status" value="1"/>
</dbReference>
<gene>
    <name evidence="5" type="ordered locus">Sinac_1496</name>
</gene>
<dbReference type="eggNOG" id="COG4654">
    <property type="taxonomic scope" value="Bacteria"/>
</dbReference>
<dbReference type="Pfam" id="PF07635">
    <property type="entry name" value="PSCyt1"/>
    <property type="match status" value="1"/>
</dbReference>
<evidence type="ECO:0000259" key="4">
    <source>
        <dbReference type="Pfam" id="PF07635"/>
    </source>
</evidence>
<dbReference type="KEGG" id="saci:Sinac_1496"/>
<feature type="signal peptide" evidence="1">
    <location>
        <begin position="1"/>
        <end position="22"/>
    </location>
</feature>
<evidence type="ECO:0000259" key="2">
    <source>
        <dbReference type="Pfam" id="PF07583"/>
    </source>
</evidence>
<dbReference type="InterPro" id="IPR011444">
    <property type="entry name" value="DUF1549"/>
</dbReference>
<evidence type="ECO:0000313" key="5">
    <source>
        <dbReference type="EMBL" id="AGA25876.1"/>
    </source>
</evidence>
<dbReference type="EMBL" id="CP003364">
    <property type="protein sequence ID" value="AGA25876.1"/>
    <property type="molecule type" value="Genomic_DNA"/>
</dbReference>
<dbReference type="AlphaFoldDB" id="L0DB63"/>
<dbReference type="InterPro" id="IPR011429">
    <property type="entry name" value="Cyt_c_Planctomycete-type"/>
</dbReference>
<dbReference type="HOGENOM" id="CLU_005632_1_0_0"/>
<dbReference type="RefSeq" id="WP_015245046.1">
    <property type="nucleotide sequence ID" value="NC_019892.1"/>
</dbReference>
<dbReference type="STRING" id="886293.Sinac_1496"/>
<sequence length="1030" mass="112658">MTRGMILSRLVVVVFFHTMALADDVPSKPSFDRQVMPLLKVRCVKCHGPAKREAKLSLASPNGFARGGKNGELLVAGRLEESLIWKRIADDEMPPDEPLTEDEKQILQRWIEAGVPGLPKLVSGAPEAADHWAFAPLRSPTLPEVRVGPLAANPIDRLLLPGLEAEGLSLGLEADRQTLARRVSFDLTGVPPTPAEVAAFLSDSSPDAYGRMVERYLASPRYGERWGKYWLDAAGYADSNGYFAADSDRPLAYRYRDYVIRSWNQDKPLDQFVREQLAGDELSGYRPGDQVTPEVVDQLVAGHFLRNSQDGTGESDGNPDELRADRYAVLEGAIEIIGSSLFGMTFQCARCHDHKFEPITQKDYYQLQAILYPAFPVDHWVKPNERVVDAPLSAELEEWTARTKALEGQIASLKSEFRVWSERNRSKGAVRFQDNFDAEPGRLSLAWSSKAPADATPFGSPPVNLDSEVAPGALIQDGVLRIIESGTGGNRFLSTKQAFDWTPDNKGGWIQVTFDLVDRKLNVDGVPAERVGFYLALADYEDKKKAGGGNVLIDGNPSGGAEVHVDYPGADSRAAGKIGGTGYESGHRYGVRITNEGENKYRLEHVVDWQPEGPAVTLTAADLPDGGFGFEYCCNRSFVVDHLLIEAGEKPAEDSDAQIRNAEQKGYTDRLKAIESKRTARPGKIAWVHDLEATPPEVHLLLRGNYSARGPVVEPGIPAVLADPDNPFRVGSPTAGLPSTGARLALANWITRPGSRASALLARVTVNRIWQYHFGVGLVATPENLGYSGAPPLHAPLLEELSRTLVESGWSAKVLNRLIVNSRAYRQTSKATEPGEVRDPGNGLLWRYPMRRLDAEAIRDAMLAASGELDGRMGGPYVPAERKGNGTVAVEESVNGAHRRSVYLQQRRTHVVGVLEDFDAPSIVINCTRRNATTIPLQSLSLLNSDFVLARARVMAQRLEREAGPSAAGKVAHAFLVAVGRAPTEDELAAAKRFLDAQPARYQGQADAVERSWADFCQALLASNAFLYVE</sequence>
<keyword evidence="1" id="KW-0732">Signal</keyword>
<dbReference type="Pfam" id="PF07583">
    <property type="entry name" value="PSCyt2"/>
    <property type="match status" value="1"/>
</dbReference>
<feature type="chain" id="PRO_5003940688" description="Cytochrome c domain-containing protein" evidence="1">
    <location>
        <begin position="23"/>
        <end position="1030"/>
    </location>
</feature>
<organism evidence="5 6">
    <name type="scientific">Singulisphaera acidiphila (strain ATCC BAA-1392 / DSM 18658 / VKM B-2454 / MOB10)</name>
    <dbReference type="NCBI Taxonomy" id="886293"/>
    <lineage>
        <taxon>Bacteria</taxon>
        <taxon>Pseudomonadati</taxon>
        <taxon>Planctomycetota</taxon>
        <taxon>Planctomycetia</taxon>
        <taxon>Isosphaerales</taxon>
        <taxon>Isosphaeraceae</taxon>
        <taxon>Singulisphaera</taxon>
    </lineage>
</organism>
<dbReference type="InterPro" id="IPR022655">
    <property type="entry name" value="DUF1553"/>
</dbReference>
<evidence type="ECO:0000256" key="1">
    <source>
        <dbReference type="SAM" id="SignalP"/>
    </source>
</evidence>
<evidence type="ECO:0000259" key="3">
    <source>
        <dbReference type="Pfam" id="PF07587"/>
    </source>
</evidence>
<proteinExistence type="predicted"/>
<dbReference type="PANTHER" id="PTHR35889">
    <property type="entry name" value="CYCLOINULO-OLIGOSACCHARIDE FRUCTANOTRANSFERASE-RELATED"/>
    <property type="match status" value="1"/>
</dbReference>
<keyword evidence="6" id="KW-1185">Reference proteome</keyword>
<dbReference type="OrthoDB" id="232894at2"/>
<reference evidence="5 6" key="1">
    <citation type="submission" date="2012-02" db="EMBL/GenBank/DDBJ databases">
        <title>Complete sequence of chromosome of Singulisphaera acidiphila DSM 18658.</title>
        <authorList>
            <consortium name="US DOE Joint Genome Institute (JGI-PGF)"/>
            <person name="Lucas S."/>
            <person name="Copeland A."/>
            <person name="Lapidus A."/>
            <person name="Glavina del Rio T."/>
            <person name="Dalin E."/>
            <person name="Tice H."/>
            <person name="Bruce D."/>
            <person name="Goodwin L."/>
            <person name="Pitluck S."/>
            <person name="Peters L."/>
            <person name="Ovchinnikova G."/>
            <person name="Chertkov O."/>
            <person name="Kyrpides N."/>
            <person name="Mavromatis K."/>
            <person name="Ivanova N."/>
            <person name="Brettin T."/>
            <person name="Detter J.C."/>
            <person name="Han C."/>
            <person name="Larimer F."/>
            <person name="Land M."/>
            <person name="Hauser L."/>
            <person name="Markowitz V."/>
            <person name="Cheng J.-F."/>
            <person name="Hugenholtz P."/>
            <person name="Woyke T."/>
            <person name="Wu D."/>
            <person name="Tindall B."/>
            <person name="Pomrenke H."/>
            <person name="Brambilla E."/>
            <person name="Klenk H.-P."/>
            <person name="Eisen J.A."/>
        </authorList>
    </citation>
    <scope>NUCLEOTIDE SEQUENCE [LARGE SCALE GENOMIC DNA]</scope>
    <source>
        <strain evidence="6">ATCC BAA-1392 / DSM 18658 / VKM B-2454 / MOB10</strain>
    </source>
</reference>
<dbReference type="Proteomes" id="UP000010798">
    <property type="component" value="Chromosome"/>
</dbReference>
<dbReference type="PANTHER" id="PTHR35889:SF3">
    <property type="entry name" value="F-BOX DOMAIN-CONTAINING PROTEIN"/>
    <property type="match status" value="1"/>
</dbReference>
<feature type="domain" description="Cytochrome C Planctomycete-type" evidence="4">
    <location>
        <begin position="43"/>
        <end position="97"/>
    </location>
</feature>
<feature type="domain" description="DUF1549" evidence="2">
    <location>
        <begin position="154"/>
        <end position="371"/>
    </location>
</feature>
<feature type="domain" description="DUF1553" evidence="3">
    <location>
        <begin position="743"/>
        <end position="995"/>
    </location>
</feature>
<evidence type="ECO:0000313" key="6">
    <source>
        <dbReference type="Proteomes" id="UP000010798"/>
    </source>
</evidence>
<evidence type="ECO:0008006" key="7">
    <source>
        <dbReference type="Google" id="ProtNLM"/>
    </source>
</evidence>
<accession>L0DB63</accession>